<evidence type="ECO:0000256" key="1">
    <source>
        <dbReference type="SAM" id="MobiDB-lite"/>
    </source>
</evidence>
<accession>A0AA38HMQ3</accession>
<sequence length="113" mass="12534">MTHHLRALHHDSPLSPLLPLAATRAYRAALPLISPPPLISELTETINNSNAINSIAKSNAPSFKCKDAALDRPSLITPHTEPRRDVSIRPMGHESPLREDHLLRSKIPFEGRE</sequence>
<proteinExistence type="predicted"/>
<keyword evidence="3" id="KW-1185">Reference proteome</keyword>
<evidence type="ECO:0000313" key="3">
    <source>
        <dbReference type="Proteomes" id="UP001168821"/>
    </source>
</evidence>
<dbReference type="Proteomes" id="UP001168821">
    <property type="component" value="Unassembled WGS sequence"/>
</dbReference>
<evidence type="ECO:0000313" key="2">
    <source>
        <dbReference type="EMBL" id="KAJ3640048.1"/>
    </source>
</evidence>
<dbReference type="EMBL" id="JALNTZ010000010">
    <property type="protein sequence ID" value="KAJ3640048.1"/>
    <property type="molecule type" value="Genomic_DNA"/>
</dbReference>
<protein>
    <submittedName>
        <fullName evidence="2">Uncharacterized protein</fullName>
    </submittedName>
</protein>
<name>A0AA38HMQ3_9CUCU</name>
<feature type="compositionally biased region" description="Basic and acidic residues" evidence="1">
    <location>
        <begin position="80"/>
        <end position="113"/>
    </location>
</feature>
<gene>
    <name evidence="2" type="ORF">Zmor_003368</name>
</gene>
<organism evidence="2 3">
    <name type="scientific">Zophobas morio</name>
    <dbReference type="NCBI Taxonomy" id="2755281"/>
    <lineage>
        <taxon>Eukaryota</taxon>
        <taxon>Metazoa</taxon>
        <taxon>Ecdysozoa</taxon>
        <taxon>Arthropoda</taxon>
        <taxon>Hexapoda</taxon>
        <taxon>Insecta</taxon>
        <taxon>Pterygota</taxon>
        <taxon>Neoptera</taxon>
        <taxon>Endopterygota</taxon>
        <taxon>Coleoptera</taxon>
        <taxon>Polyphaga</taxon>
        <taxon>Cucujiformia</taxon>
        <taxon>Tenebrionidae</taxon>
        <taxon>Zophobas</taxon>
    </lineage>
</organism>
<reference evidence="2" key="1">
    <citation type="journal article" date="2023" name="G3 (Bethesda)">
        <title>Whole genome assemblies of Zophobas morio and Tenebrio molitor.</title>
        <authorList>
            <person name="Kaur S."/>
            <person name="Stinson S.A."/>
            <person name="diCenzo G.C."/>
        </authorList>
    </citation>
    <scope>NUCLEOTIDE SEQUENCE</scope>
    <source>
        <strain evidence="2">QUZm001</strain>
    </source>
</reference>
<comment type="caution">
    <text evidence="2">The sequence shown here is derived from an EMBL/GenBank/DDBJ whole genome shotgun (WGS) entry which is preliminary data.</text>
</comment>
<feature type="region of interest" description="Disordered" evidence="1">
    <location>
        <begin position="71"/>
        <end position="113"/>
    </location>
</feature>
<dbReference type="AlphaFoldDB" id="A0AA38HMQ3"/>